<dbReference type="InterPro" id="IPR036888">
    <property type="entry name" value="DNA_integrity_DisA_N_sf"/>
</dbReference>
<comment type="subcellular location">
    <subcellularLocation>
        <location evidence="10">Cell membrane</location>
        <topology evidence="10">Single-pass membrane protein</topology>
    </subcellularLocation>
</comment>
<accession>A0ABY8EHJ5</accession>
<evidence type="ECO:0000256" key="1">
    <source>
        <dbReference type="ARBA" id="ARBA00000877"/>
    </source>
</evidence>
<dbReference type="InterPro" id="IPR014046">
    <property type="entry name" value="C-di-AMP_synthase"/>
</dbReference>
<evidence type="ECO:0000256" key="5">
    <source>
        <dbReference type="ARBA" id="ARBA00022695"/>
    </source>
</evidence>
<dbReference type="Pfam" id="PF02457">
    <property type="entry name" value="DAC"/>
    <property type="match status" value="1"/>
</dbReference>
<comment type="catalytic activity">
    <reaction evidence="1 10">
        <text>2 ATP = 3',3'-c-di-AMP + 2 diphosphate</text>
        <dbReference type="Rhea" id="RHEA:35655"/>
        <dbReference type="ChEBI" id="CHEBI:30616"/>
        <dbReference type="ChEBI" id="CHEBI:33019"/>
        <dbReference type="ChEBI" id="CHEBI:71500"/>
        <dbReference type="EC" id="2.7.7.85"/>
    </reaction>
</comment>
<keyword evidence="5 10" id="KW-0548">Nucleotidyltransferase</keyword>
<organism evidence="12 13">
    <name type="scientific">Tepidibacter hydrothermalis</name>
    <dbReference type="NCBI Taxonomy" id="3036126"/>
    <lineage>
        <taxon>Bacteria</taxon>
        <taxon>Bacillati</taxon>
        <taxon>Bacillota</taxon>
        <taxon>Clostridia</taxon>
        <taxon>Peptostreptococcales</taxon>
        <taxon>Peptostreptococcaceae</taxon>
        <taxon>Tepidibacter</taxon>
    </lineage>
</organism>
<evidence type="ECO:0000256" key="9">
    <source>
        <dbReference type="ARBA" id="ARBA00023136"/>
    </source>
</evidence>
<evidence type="ECO:0000256" key="10">
    <source>
        <dbReference type="HAMAP-Rule" id="MF_01499"/>
    </source>
</evidence>
<comment type="function">
    <text evidence="10">Catalyzes the condensation of 2 ATP molecules into cyclic di-AMP (c-di-AMP), a second messenger used to regulate differing processes in different bacteria.</text>
</comment>
<comment type="subunit">
    <text evidence="10">Probably a homodimer.</text>
</comment>
<dbReference type="PANTHER" id="PTHR34185:SF1">
    <property type="entry name" value="DIADENYLATE CYCLASE"/>
    <property type="match status" value="1"/>
</dbReference>
<evidence type="ECO:0000256" key="3">
    <source>
        <dbReference type="ARBA" id="ARBA00022679"/>
    </source>
</evidence>
<gene>
    <name evidence="12" type="primary">cdaA</name>
    <name evidence="10" type="synonym">dacA</name>
    <name evidence="12" type="ORF">P4S50_17230</name>
</gene>
<dbReference type="PROSITE" id="PS51794">
    <property type="entry name" value="DAC"/>
    <property type="match status" value="1"/>
</dbReference>
<evidence type="ECO:0000313" key="13">
    <source>
        <dbReference type="Proteomes" id="UP001222800"/>
    </source>
</evidence>
<dbReference type="PANTHER" id="PTHR34185">
    <property type="entry name" value="DIADENYLATE CYCLASE"/>
    <property type="match status" value="1"/>
</dbReference>
<keyword evidence="6 10" id="KW-0547">Nucleotide-binding</keyword>
<evidence type="ECO:0000256" key="4">
    <source>
        <dbReference type="ARBA" id="ARBA00022692"/>
    </source>
</evidence>
<dbReference type="InterPro" id="IPR003390">
    <property type="entry name" value="DNA_integrity_scan_DisA_N"/>
</dbReference>
<evidence type="ECO:0000256" key="6">
    <source>
        <dbReference type="ARBA" id="ARBA00022741"/>
    </source>
</evidence>
<dbReference type="NCBIfam" id="TIGR00159">
    <property type="entry name" value="diadenylate cyclase CdaA"/>
    <property type="match status" value="1"/>
</dbReference>
<keyword evidence="7 10" id="KW-0067">ATP-binding</keyword>
<dbReference type="EC" id="2.7.7.85" evidence="10"/>
<keyword evidence="3 10" id="KW-0808">Transferase</keyword>
<dbReference type="InterPro" id="IPR045585">
    <property type="entry name" value="CdaA_N"/>
</dbReference>
<dbReference type="Pfam" id="PF19293">
    <property type="entry name" value="CdaA_N"/>
    <property type="match status" value="1"/>
</dbReference>
<feature type="domain" description="DAC" evidence="11">
    <location>
        <begin position="75"/>
        <end position="236"/>
    </location>
</feature>
<keyword evidence="13" id="KW-1185">Reference proteome</keyword>
<dbReference type="GO" id="GO:0106408">
    <property type="term" value="F:diadenylate cyclase activity"/>
    <property type="evidence" value="ECO:0007669"/>
    <property type="project" value="UniProtKB-EC"/>
</dbReference>
<dbReference type="Gene3D" id="3.40.1700.10">
    <property type="entry name" value="DNA integrity scanning protein, DisA, N-terminal domain"/>
    <property type="match status" value="1"/>
</dbReference>
<dbReference type="HAMAP" id="MF_01499">
    <property type="entry name" value="DacA"/>
    <property type="match status" value="1"/>
</dbReference>
<evidence type="ECO:0000259" key="11">
    <source>
        <dbReference type="PROSITE" id="PS51794"/>
    </source>
</evidence>
<keyword evidence="2 10" id="KW-1003">Cell membrane</keyword>
<reference evidence="12 13" key="1">
    <citation type="submission" date="2023-03" db="EMBL/GenBank/DDBJ databases">
        <title>Complete genome sequence of Tepidibacter sp. SWIR-1, isolated from a deep-sea hydrothermal vent.</title>
        <authorList>
            <person name="Li X."/>
        </authorList>
    </citation>
    <scope>NUCLEOTIDE SEQUENCE [LARGE SCALE GENOMIC DNA]</scope>
    <source>
        <strain evidence="12 13">SWIR-1</strain>
    </source>
</reference>
<dbReference type="InterPro" id="IPR034701">
    <property type="entry name" value="CdaA"/>
</dbReference>
<evidence type="ECO:0000313" key="12">
    <source>
        <dbReference type="EMBL" id="WFD12401.1"/>
    </source>
</evidence>
<proteinExistence type="inferred from homology"/>
<keyword evidence="8 10" id="KW-1133">Transmembrane helix</keyword>
<evidence type="ECO:0000256" key="8">
    <source>
        <dbReference type="ARBA" id="ARBA00022989"/>
    </source>
</evidence>
<dbReference type="Proteomes" id="UP001222800">
    <property type="component" value="Chromosome"/>
</dbReference>
<keyword evidence="9 10" id="KW-0472">Membrane</keyword>
<dbReference type="InterPro" id="IPR050338">
    <property type="entry name" value="DisA"/>
</dbReference>
<protein>
    <recommendedName>
        <fullName evidence="10">Diadenylate cyclase</fullName>
        <shortName evidence="10">DAC</shortName>
        <ecNumber evidence="10">2.7.7.85</ecNumber>
    </recommendedName>
    <alternativeName>
        <fullName evidence="10">Cyclic-di-AMP synthase</fullName>
        <shortName evidence="10">c-di-AMP synthase</shortName>
    </alternativeName>
</protein>
<evidence type="ECO:0000256" key="7">
    <source>
        <dbReference type="ARBA" id="ARBA00022840"/>
    </source>
</evidence>
<sequence length="264" mass="29902">MNITILDIIDISIVAYVFYKLYMLIKETSAEQLIKGIFVLLVATKLSELLQLHVVHWVLANTISIGVIAILIVFQPELRRALEYIGRTKFISKPIGEFDEENIDEIIEELIEAIYSLSRQKIGALIIIERETGINDIIQTGTIINAKITRQILINIFIPNTPLHDGALVIKNNRVRAAGCFLPLTDSKYVNKELGTRHRAGIGISERSDCISIIVSEETGMISIAENGKLYKSISKEYIKNILNQNFKKQGENKRIFKRGVFFK</sequence>
<dbReference type="EMBL" id="CP120733">
    <property type="protein sequence ID" value="WFD12401.1"/>
    <property type="molecule type" value="Genomic_DNA"/>
</dbReference>
<dbReference type="SUPFAM" id="SSF143597">
    <property type="entry name" value="YojJ-like"/>
    <property type="match status" value="1"/>
</dbReference>
<name>A0ABY8EHJ5_9FIRM</name>
<dbReference type="PIRSF" id="PIRSF004793">
    <property type="entry name" value="UCP004793"/>
    <property type="match status" value="1"/>
</dbReference>
<keyword evidence="4 10" id="KW-0812">Transmembrane</keyword>
<feature type="transmembrane region" description="Helical" evidence="10">
    <location>
        <begin position="54"/>
        <end position="74"/>
    </location>
</feature>
<evidence type="ECO:0000256" key="2">
    <source>
        <dbReference type="ARBA" id="ARBA00022475"/>
    </source>
</evidence>
<comment type="similarity">
    <text evidence="10">Belongs to the adenylate cyclase family. DacA/CdaA subfamily.</text>
</comment>